<dbReference type="PaxDb" id="2850-Phatr49771"/>
<evidence type="ECO:0000259" key="10">
    <source>
        <dbReference type="PROSITE" id="PS50008"/>
    </source>
</evidence>
<feature type="compositionally biased region" description="Basic and acidic residues" evidence="8">
    <location>
        <begin position="834"/>
        <end position="867"/>
    </location>
</feature>
<dbReference type="GO" id="GO:0004435">
    <property type="term" value="F:phosphatidylinositol-4,5-bisphosphate phospholipase C activity"/>
    <property type="evidence" value="ECO:0007669"/>
    <property type="project" value="UniProtKB-EC"/>
</dbReference>
<dbReference type="GO" id="GO:0048015">
    <property type="term" value="P:phosphatidylinositol-mediated signaling"/>
    <property type="evidence" value="ECO:0007669"/>
    <property type="project" value="TreeGrafter"/>
</dbReference>
<dbReference type="HOGENOM" id="CLU_250105_0_0_1"/>
<organism evidence="11 12">
    <name type="scientific">Phaeodactylum tricornutum (strain CCAP 1055/1)</name>
    <dbReference type="NCBI Taxonomy" id="556484"/>
    <lineage>
        <taxon>Eukaryota</taxon>
        <taxon>Sar</taxon>
        <taxon>Stramenopiles</taxon>
        <taxon>Ochrophyta</taxon>
        <taxon>Bacillariophyta</taxon>
        <taxon>Bacillariophyceae</taxon>
        <taxon>Bacillariophycidae</taxon>
        <taxon>Naviculales</taxon>
        <taxon>Phaeodactylaceae</taxon>
        <taxon>Phaeodactylum</taxon>
    </lineage>
</organism>
<feature type="coiled-coil region" evidence="7">
    <location>
        <begin position="1163"/>
        <end position="1190"/>
    </location>
</feature>
<dbReference type="InterPro" id="IPR035892">
    <property type="entry name" value="C2_domain_sf"/>
</dbReference>
<dbReference type="SUPFAM" id="SSF51695">
    <property type="entry name" value="PLC-like phosphodiesterases"/>
    <property type="match status" value="1"/>
</dbReference>
<dbReference type="Gene3D" id="2.60.40.150">
    <property type="entry name" value="C2 domain"/>
    <property type="match status" value="1"/>
</dbReference>
<dbReference type="Pfam" id="PF00387">
    <property type="entry name" value="PI-PLC-Y"/>
    <property type="match status" value="1"/>
</dbReference>
<evidence type="ECO:0000256" key="3">
    <source>
        <dbReference type="ARBA" id="ARBA00022963"/>
    </source>
</evidence>
<dbReference type="PANTHER" id="PTHR10336:SF36">
    <property type="entry name" value="1-PHOSPHATIDYLINOSITOL 4,5-BISPHOSPHATE PHOSPHODIESTERASE BETA-4"/>
    <property type="match status" value="1"/>
</dbReference>
<gene>
    <name evidence="11" type="ORF">PHATRDRAFT_49771</name>
</gene>
<feature type="coiled-coil region" evidence="7">
    <location>
        <begin position="947"/>
        <end position="974"/>
    </location>
</feature>
<dbReference type="InterPro" id="IPR000909">
    <property type="entry name" value="PLipase_C_PInositol-sp_X_dom"/>
</dbReference>
<dbReference type="SMART" id="SM00149">
    <property type="entry name" value="PLCYc"/>
    <property type="match status" value="1"/>
</dbReference>
<evidence type="ECO:0000256" key="5">
    <source>
        <dbReference type="ARBA" id="ARBA00023224"/>
    </source>
</evidence>
<reference evidence="12" key="2">
    <citation type="submission" date="2008-08" db="EMBL/GenBank/DDBJ databases">
        <authorList>
            <consortium name="Diatom Consortium"/>
            <person name="Grigoriev I."/>
            <person name="Grimwood J."/>
            <person name="Kuo A."/>
            <person name="Otillar R.P."/>
            <person name="Salamov A."/>
            <person name="Detter J.C."/>
            <person name="Lindquist E."/>
            <person name="Shapiro H."/>
            <person name="Lucas S."/>
            <person name="Glavina del Rio T."/>
            <person name="Pitluck S."/>
            <person name="Rokhsar D."/>
            <person name="Bowler C."/>
        </authorList>
    </citation>
    <scope>GENOME REANNOTATION</scope>
    <source>
        <strain evidence="12">CCAP 1055/1</strain>
    </source>
</reference>
<accession>B7GBU7</accession>
<keyword evidence="7" id="KW-0175">Coiled coil</keyword>
<evidence type="ECO:0000313" key="11">
    <source>
        <dbReference type="EMBL" id="EEC43989.1"/>
    </source>
</evidence>
<feature type="domain" description="PI-PLC Y-box" evidence="10">
    <location>
        <begin position="1238"/>
        <end position="1307"/>
    </location>
</feature>
<keyword evidence="12" id="KW-1185">Reference proteome</keyword>
<dbReference type="InterPro" id="IPR017946">
    <property type="entry name" value="PLC-like_Pdiesterase_TIM-brl"/>
</dbReference>
<evidence type="ECO:0000313" key="12">
    <source>
        <dbReference type="Proteomes" id="UP000000759"/>
    </source>
</evidence>
<dbReference type="EC" id="3.1.4.11" evidence="1 6"/>
<keyword evidence="4 6" id="KW-0443">Lipid metabolism</keyword>
<dbReference type="PANTHER" id="PTHR10336">
    <property type="entry name" value="PHOSPHOINOSITIDE-SPECIFIC PHOSPHOLIPASE C FAMILY PROTEIN"/>
    <property type="match status" value="1"/>
</dbReference>
<dbReference type="OrthoDB" id="269822at2759"/>
<dbReference type="InParanoid" id="B7GBU7"/>
<dbReference type="eggNOG" id="KOG1264">
    <property type="taxonomic scope" value="Eukaryota"/>
</dbReference>
<reference evidence="11 12" key="1">
    <citation type="journal article" date="2008" name="Nature">
        <title>The Phaeodactylum genome reveals the evolutionary history of diatom genomes.</title>
        <authorList>
            <person name="Bowler C."/>
            <person name="Allen A.E."/>
            <person name="Badger J.H."/>
            <person name="Grimwood J."/>
            <person name="Jabbari K."/>
            <person name="Kuo A."/>
            <person name="Maheswari U."/>
            <person name="Martens C."/>
            <person name="Maumus F."/>
            <person name="Otillar R.P."/>
            <person name="Rayko E."/>
            <person name="Salamov A."/>
            <person name="Vandepoele K."/>
            <person name="Beszteri B."/>
            <person name="Gruber A."/>
            <person name="Heijde M."/>
            <person name="Katinka M."/>
            <person name="Mock T."/>
            <person name="Valentin K."/>
            <person name="Verret F."/>
            <person name="Berges J.A."/>
            <person name="Brownlee C."/>
            <person name="Cadoret J.P."/>
            <person name="Chiovitti A."/>
            <person name="Choi C.J."/>
            <person name="Coesel S."/>
            <person name="De Martino A."/>
            <person name="Detter J.C."/>
            <person name="Durkin C."/>
            <person name="Falciatore A."/>
            <person name="Fournet J."/>
            <person name="Haruta M."/>
            <person name="Huysman M.J."/>
            <person name="Jenkins B.D."/>
            <person name="Jiroutova K."/>
            <person name="Jorgensen R.E."/>
            <person name="Joubert Y."/>
            <person name="Kaplan A."/>
            <person name="Kroger N."/>
            <person name="Kroth P.G."/>
            <person name="La Roche J."/>
            <person name="Lindquist E."/>
            <person name="Lommer M."/>
            <person name="Martin-Jezequel V."/>
            <person name="Lopez P.J."/>
            <person name="Lucas S."/>
            <person name="Mangogna M."/>
            <person name="McGinnis K."/>
            <person name="Medlin L.K."/>
            <person name="Montsant A."/>
            <person name="Oudot-Le Secq M.P."/>
            <person name="Napoli C."/>
            <person name="Obornik M."/>
            <person name="Parker M.S."/>
            <person name="Petit J.L."/>
            <person name="Porcel B.M."/>
            <person name="Poulsen N."/>
            <person name="Robison M."/>
            <person name="Rychlewski L."/>
            <person name="Rynearson T.A."/>
            <person name="Schmutz J."/>
            <person name="Shapiro H."/>
            <person name="Siaut M."/>
            <person name="Stanley M."/>
            <person name="Sussman M.R."/>
            <person name="Taylor A.R."/>
            <person name="Vardi A."/>
            <person name="von Dassow P."/>
            <person name="Vyverman W."/>
            <person name="Willis A."/>
            <person name="Wyrwicz L.S."/>
            <person name="Rokhsar D.S."/>
            <person name="Weissenbach J."/>
            <person name="Armbrust E.V."/>
            <person name="Green B.R."/>
            <person name="Van de Peer Y."/>
            <person name="Grigoriev I.V."/>
        </authorList>
    </citation>
    <scope>NUCLEOTIDE SEQUENCE [LARGE SCALE GENOMIC DNA]</scope>
    <source>
        <strain evidence="11 12">CCAP 1055/1</strain>
    </source>
</reference>
<feature type="domain" description="C2" evidence="9">
    <location>
        <begin position="1301"/>
        <end position="1427"/>
    </location>
</feature>
<feature type="region of interest" description="Disordered" evidence="8">
    <location>
        <begin position="834"/>
        <end position="871"/>
    </location>
</feature>
<proteinExistence type="predicted"/>
<evidence type="ECO:0000256" key="7">
    <source>
        <dbReference type="SAM" id="Coils"/>
    </source>
</evidence>
<dbReference type="InterPro" id="IPR001711">
    <property type="entry name" value="PLipase_C_Pinositol-sp_Y"/>
</dbReference>
<dbReference type="PROSITE" id="PS50007">
    <property type="entry name" value="PIPLC_X_DOMAIN"/>
    <property type="match status" value="1"/>
</dbReference>
<dbReference type="CDD" id="cd00275">
    <property type="entry name" value="C2_PLC_like"/>
    <property type="match status" value="1"/>
</dbReference>
<comment type="catalytic activity">
    <reaction evidence="6">
        <text>a 1,2-diacyl-sn-glycero-3-phospho-(1D-myo-inositol-4,5-bisphosphate) + H2O = 1D-myo-inositol 1,4,5-trisphosphate + a 1,2-diacyl-sn-glycerol + H(+)</text>
        <dbReference type="Rhea" id="RHEA:33179"/>
        <dbReference type="ChEBI" id="CHEBI:15377"/>
        <dbReference type="ChEBI" id="CHEBI:15378"/>
        <dbReference type="ChEBI" id="CHEBI:17815"/>
        <dbReference type="ChEBI" id="CHEBI:58456"/>
        <dbReference type="ChEBI" id="CHEBI:203600"/>
        <dbReference type="EC" id="3.1.4.11"/>
    </reaction>
</comment>
<dbReference type="GO" id="GO:0051209">
    <property type="term" value="P:release of sequestered calcium ion into cytosol"/>
    <property type="evidence" value="ECO:0007669"/>
    <property type="project" value="TreeGrafter"/>
</dbReference>
<dbReference type="PRINTS" id="PR00390">
    <property type="entry name" value="PHPHLIPASEC"/>
</dbReference>
<dbReference type="Pfam" id="PF00168">
    <property type="entry name" value="C2"/>
    <property type="match status" value="1"/>
</dbReference>
<evidence type="ECO:0000256" key="8">
    <source>
        <dbReference type="SAM" id="MobiDB-lite"/>
    </source>
</evidence>
<evidence type="ECO:0000256" key="1">
    <source>
        <dbReference type="ARBA" id="ARBA00012368"/>
    </source>
</evidence>
<dbReference type="SUPFAM" id="SSF49562">
    <property type="entry name" value="C2 domain (Calcium/lipid-binding domain, CaLB)"/>
    <property type="match status" value="1"/>
</dbReference>
<protein>
    <recommendedName>
        <fullName evidence="1 6">Phosphoinositide phospholipase C</fullName>
        <ecNumber evidence="1 6">3.1.4.11</ecNumber>
    </recommendedName>
</protein>
<dbReference type="SMART" id="SM00148">
    <property type="entry name" value="PLCXc"/>
    <property type="match status" value="1"/>
</dbReference>
<keyword evidence="2 6" id="KW-0378">Hydrolase</keyword>
<dbReference type="Pfam" id="PF00388">
    <property type="entry name" value="PI-PLC-X"/>
    <property type="match status" value="1"/>
</dbReference>
<dbReference type="PROSITE" id="PS50008">
    <property type="entry name" value="PIPLC_Y_DOMAIN"/>
    <property type="match status" value="1"/>
</dbReference>
<evidence type="ECO:0000256" key="6">
    <source>
        <dbReference type="RuleBase" id="RU361133"/>
    </source>
</evidence>
<dbReference type="InterPro" id="IPR001192">
    <property type="entry name" value="PI-PLC_fam"/>
</dbReference>
<dbReference type="GO" id="GO:0016042">
    <property type="term" value="P:lipid catabolic process"/>
    <property type="evidence" value="ECO:0007669"/>
    <property type="project" value="UniProtKB-KW"/>
</dbReference>
<dbReference type="RefSeq" id="XP_002184590.1">
    <property type="nucleotide sequence ID" value="XM_002184554.1"/>
</dbReference>
<dbReference type="InterPro" id="IPR000008">
    <property type="entry name" value="C2_dom"/>
</dbReference>
<dbReference type="STRING" id="556484.B7GBU7"/>
<keyword evidence="3 6" id="KW-0442">Lipid degradation</keyword>
<feature type="coiled-coil region" evidence="7">
    <location>
        <begin position="1086"/>
        <end position="1120"/>
    </location>
</feature>
<evidence type="ECO:0000256" key="2">
    <source>
        <dbReference type="ARBA" id="ARBA00022801"/>
    </source>
</evidence>
<dbReference type="GeneID" id="7198350"/>
<dbReference type="SMART" id="SM00239">
    <property type="entry name" value="C2"/>
    <property type="match status" value="1"/>
</dbReference>
<evidence type="ECO:0000256" key="4">
    <source>
        <dbReference type="ARBA" id="ARBA00023098"/>
    </source>
</evidence>
<dbReference type="PROSITE" id="PS50004">
    <property type="entry name" value="C2"/>
    <property type="match status" value="1"/>
</dbReference>
<evidence type="ECO:0000259" key="9">
    <source>
        <dbReference type="PROSITE" id="PS50004"/>
    </source>
</evidence>
<dbReference type="EMBL" id="CM000626">
    <property type="protein sequence ID" value="EEC43989.1"/>
    <property type="molecule type" value="Genomic_DNA"/>
</dbReference>
<dbReference type="Gene3D" id="3.20.20.190">
    <property type="entry name" value="Phosphatidylinositol (PI) phosphodiesterase"/>
    <property type="match status" value="2"/>
</dbReference>
<dbReference type="KEGG" id="pti:PHATRDRAFT_49771"/>
<dbReference type="Proteomes" id="UP000000759">
    <property type="component" value="Chromosome 24"/>
</dbReference>
<name>B7GBU7_PHATC</name>
<sequence>MVGSSCTGQNALLALPSKSWTDKRSADNYSLPKKLVYDKEGLLKKSGGARGLFVWKVTKARRLSVTLDRRHLVVTSHRIRSVRDLVQAATGRDASIKQIPFAVVDRIQRGPHTTRFRTAERNNGATLVRRAYAHTVDSLSIVYYSFDTNALETLDIIVPNDVTFVVILTALEDLLALARTERVRYVHSIDYLHYQWARLGKPVRDALALNEWNGWAESVGATLPKAELATMFREDCDMLGHADERLPLPAVVLLLEDVREAQAGGSMEHHPLEALWIVLVRTDPVPFAGGNNQAGDVSRNADLRDSEESISTVAFLSFLRSQQKEYQSSLEQVADLVRSLNVQQTPDELLNKKARQKTMQSNGDRLARTRFFSFLMSDANDLLDPLDGQLGVQDMTRPLSHYWINTSHDTFLATTAHSLAGKSRYAKTEAGPEKVDGQMYLTALFRGVRCLELDVWENELLEPVLARYQPIGLNYEFAVPLDDVLRDIRFFLREHPYSFPIILNIENHCSTEGQLNVAKLLYNTLGAAQLILEPEGELHDFATLPSPEAARGKVIVLAKRPKALVTGCKVRNDDFDDENHTYQPSSHTNDTSVVSLEDDDDATVGTTIVGFNSQGPIKAKDPHAPVPSAAEIVATAQLEAAQARSDAQYAQEKAEALDKLADQKETETSILTAKAGMTATEVKRRAAAAAGRSFDKGAYDADDRPEGKVLKEEGIEMHEILPGVVQGGRDQYARTAQEAMEAGNRVAVCFTRYNQAEAALFEASQNFERARGREQALAQEAQKAAAEARSHREFADSARVRVEQVRELQRNALENTSSAGNVVVTAMTEAKISEKRAADAEARAERAKEAAARDQQRADEETRKEESLENEVTELHAQCSEASEAAKAVRERVEKAATMLDRVNEQIHLIESSSQYRKEVAEGVKGGASVRHGGSFVAKHSSKLEEREICRDLIREASEENATAEARRNRIYAALEDKNHLWNEQREVVAQARRVADRSTHAAEELAEHAEEEREAAMLRYTARQRAEATAENRDSHTQSLQTQLEEAERASTEAANIAVQSRKLATRLLADGEKAKDLDHFVRTMKEAEGARNKAKIEYDAAKLEKDRCNDRMMEEKRRLDTNAEVFTRAQRAAADAVDRIQYEHLYQQEAIVAYNEALMLRSQAEDAARRSKANMAKADEKARAAQSASEYKRLTDRVVELPTNLARLSMLHRLKFQNWEKSLSLSAAHCKNIKAFTQNHLCRVFPSWNVLPSKMFTNYDPIFAWSMGCQLVPMNFHSADERLFVADGRFRTNGSCGYVLKPSSLAENNTNSVESEEWTLEVLCGSNIPIKKPKGTPNLFVKVSLFAGSTMKDKSAFYKTSIQHNYANPVWEGNNFVFAVDNPSLAIIVFSVWDQNPNGLEDFIAAAAFPASSLREGYRSVSLFDVHHSRSGPFAFASLLVKALKS</sequence>
<keyword evidence="5" id="KW-0807">Transducer</keyword>